<feature type="region of interest" description="Disordered" evidence="1">
    <location>
        <begin position="115"/>
        <end position="151"/>
    </location>
</feature>
<evidence type="ECO:0000313" key="3">
    <source>
        <dbReference type="EMBL" id="GFG50846.1"/>
    </source>
</evidence>
<gene>
    <name evidence="3" type="ORF">MAGR_22870</name>
</gene>
<sequence length="151" mass="15821">MTAKANYPTMPPLVAAIAMIPVAFAVPAQADPLPYGPDTCIQGYVWRNARPGDTVCVTPATRDTVAQQNANRGANKDPKGAYGPESCQQGFVWREAFDGDVVCVTPAFRTQMKSDNAAAASRKQANAPAPAAPPPQNPLCSINLGPLSPPC</sequence>
<reference evidence="3 4" key="1">
    <citation type="journal article" date="2019" name="Emerg. Microbes Infect.">
        <title>Comprehensive subspecies identification of 175 nontuberculous mycobacteria species based on 7547 genomic profiles.</title>
        <authorList>
            <person name="Matsumoto Y."/>
            <person name="Kinjo T."/>
            <person name="Motooka D."/>
            <person name="Nabeya D."/>
            <person name="Jung N."/>
            <person name="Uechi K."/>
            <person name="Horii T."/>
            <person name="Iida T."/>
            <person name="Fujita J."/>
            <person name="Nakamura S."/>
        </authorList>
    </citation>
    <scope>NUCLEOTIDE SEQUENCE [LARGE SCALE GENOMIC DNA]</scope>
    <source>
        <strain evidence="3 4">JCM 6377</strain>
    </source>
</reference>
<dbReference type="AlphaFoldDB" id="A0A7I9W0V8"/>
<feature type="signal peptide" evidence="2">
    <location>
        <begin position="1"/>
        <end position="30"/>
    </location>
</feature>
<feature type="chain" id="PRO_5029914892" evidence="2">
    <location>
        <begin position="31"/>
        <end position="151"/>
    </location>
</feature>
<keyword evidence="2" id="KW-0732">Signal</keyword>
<dbReference type="Proteomes" id="UP000465302">
    <property type="component" value="Unassembled WGS sequence"/>
</dbReference>
<feature type="compositionally biased region" description="Low complexity" evidence="1">
    <location>
        <begin position="116"/>
        <end position="129"/>
    </location>
</feature>
<dbReference type="EMBL" id="BLKS01000001">
    <property type="protein sequence ID" value="GFG50846.1"/>
    <property type="molecule type" value="Genomic_DNA"/>
</dbReference>
<evidence type="ECO:0000256" key="1">
    <source>
        <dbReference type="SAM" id="MobiDB-lite"/>
    </source>
</evidence>
<dbReference type="RefSeq" id="WP_234816440.1">
    <property type="nucleotide sequence ID" value="NZ_BLKS01000001.1"/>
</dbReference>
<proteinExistence type="predicted"/>
<protein>
    <submittedName>
        <fullName evidence="3">Uncharacterized protein</fullName>
    </submittedName>
</protein>
<name>A0A7I9W0V8_MYCAG</name>
<evidence type="ECO:0000313" key="4">
    <source>
        <dbReference type="Proteomes" id="UP000465302"/>
    </source>
</evidence>
<organism evidence="3 4">
    <name type="scientific">Mycolicibacterium agri</name>
    <name type="common">Mycobacterium agri</name>
    <dbReference type="NCBI Taxonomy" id="36811"/>
    <lineage>
        <taxon>Bacteria</taxon>
        <taxon>Bacillati</taxon>
        <taxon>Actinomycetota</taxon>
        <taxon>Actinomycetes</taxon>
        <taxon>Mycobacteriales</taxon>
        <taxon>Mycobacteriaceae</taxon>
        <taxon>Mycolicibacterium</taxon>
    </lineage>
</organism>
<comment type="caution">
    <text evidence="3">The sequence shown here is derived from an EMBL/GenBank/DDBJ whole genome shotgun (WGS) entry which is preliminary data.</text>
</comment>
<accession>A0A7I9W0V8</accession>
<evidence type="ECO:0000256" key="2">
    <source>
        <dbReference type="SAM" id="SignalP"/>
    </source>
</evidence>